<gene>
    <name evidence="4" type="ORF">THIOM_004388</name>
</gene>
<keyword evidence="5" id="KW-1185">Reference proteome</keyword>
<dbReference type="InterPro" id="IPR056823">
    <property type="entry name" value="TEN-like_YD-shell"/>
</dbReference>
<dbReference type="Gene3D" id="2.180.10.10">
    <property type="entry name" value="RHS repeat-associated core"/>
    <property type="match status" value="1"/>
</dbReference>
<keyword evidence="1" id="KW-0677">Repeat</keyword>
<evidence type="ECO:0000313" key="4">
    <source>
        <dbReference type="EMBL" id="OAD19937.1"/>
    </source>
</evidence>
<organism evidence="4 5">
    <name type="scientific">Candidatus Thiomargarita nelsonii</name>
    <dbReference type="NCBI Taxonomy" id="1003181"/>
    <lineage>
        <taxon>Bacteria</taxon>
        <taxon>Pseudomonadati</taxon>
        <taxon>Pseudomonadota</taxon>
        <taxon>Gammaproteobacteria</taxon>
        <taxon>Thiotrichales</taxon>
        <taxon>Thiotrichaceae</taxon>
        <taxon>Thiomargarita</taxon>
    </lineage>
</organism>
<evidence type="ECO:0000259" key="3">
    <source>
        <dbReference type="Pfam" id="PF25023"/>
    </source>
</evidence>
<dbReference type="PATRIC" id="fig|1003181.4.peg.5779"/>
<evidence type="ECO:0000256" key="1">
    <source>
        <dbReference type="ARBA" id="ARBA00022737"/>
    </source>
</evidence>
<protein>
    <submittedName>
        <fullName evidence="4">YD repeat-containing protein</fullName>
    </submittedName>
</protein>
<evidence type="ECO:0000256" key="2">
    <source>
        <dbReference type="SAM" id="SignalP"/>
    </source>
</evidence>
<comment type="caution">
    <text evidence="4">The sequence shown here is derived from an EMBL/GenBank/DDBJ whole genome shotgun (WGS) entry which is preliminary data.</text>
</comment>
<dbReference type="PANTHER" id="PTHR32305:SF15">
    <property type="entry name" value="PROTEIN RHSA-RELATED"/>
    <property type="match status" value="1"/>
</dbReference>
<dbReference type="Proteomes" id="UP000076962">
    <property type="component" value="Unassembled WGS sequence"/>
</dbReference>
<feature type="domain" description="Teneurin-like YD-shell" evidence="3">
    <location>
        <begin position="292"/>
        <end position="616"/>
    </location>
</feature>
<sequence>MLRRQSSANCSFLSYIASAVAVSPTTPSITVETSKTETKGRRIITQTQRIFGGVNLAPADNAVHTLTSAPQAETLAPAVARAITATPLLSPVSFEKDGKRYQAVALPGNNTRDVGAVRLEPTDLVVPVQRGTQIALTRKFNSFFQPSDVFGGTWTLDLPRLEQQRRPTQRTEDKVKYQITYQLTSPLNTWSDNSVGLARDNDKRIGYPTKSLFRDKRRWHFNEQGYLVAWAETPLLVVYRRDQAQRLRRIEGWYGKSLRADIKFKYDTSGRLLSAHGSNDEVVNYKYDDSGMLKVVASPQDNLEYAYKNGLITALTQSGKTRKFYYNARGQLQKERLPDGTTVAYTTNSGSQGTKVTTTRAGKIVESVQYNAAFQPTQRTFDDGSQIVWRQNGTGAVETTLTSSEGEQYVVTTDGNKQTTWQFPEGGTYKAEYTEGHLTTLKQGERPILRQDWLRDGRLISVISETTALHPEYRDDGVLTNVLVSPPGKGPFNRWVKFQYDEQGRTGTIKDYSGSEISMAYDKNGELSTLASNRGSAKIKRDDQGRVAAVQTSWGYGQTNIYDHGEIKAINFSQGNETASIKFDQDRPTIIRQFDGAEWVFSYHNQRVKEINTPNDVVLIYEYDADNRLVAVHFDEADSIKYSYDDRGHLVKVMRVSK</sequence>
<dbReference type="AlphaFoldDB" id="A0A0A6NZL8"/>
<evidence type="ECO:0000313" key="5">
    <source>
        <dbReference type="Proteomes" id="UP000076962"/>
    </source>
</evidence>
<name>A0A0A6NZL8_9GAMM</name>
<dbReference type="PANTHER" id="PTHR32305">
    <property type="match status" value="1"/>
</dbReference>
<feature type="chain" id="PRO_5010410905" evidence="2">
    <location>
        <begin position="22"/>
        <end position="658"/>
    </location>
</feature>
<dbReference type="InterPro" id="IPR006530">
    <property type="entry name" value="YD"/>
</dbReference>
<proteinExistence type="predicted"/>
<dbReference type="EMBL" id="LUTY01002605">
    <property type="protein sequence ID" value="OAD19937.1"/>
    <property type="molecule type" value="Genomic_DNA"/>
</dbReference>
<reference evidence="4 5" key="1">
    <citation type="submission" date="2016-05" db="EMBL/GenBank/DDBJ databases">
        <title>Single-cell genome of chain-forming Candidatus Thiomargarita nelsonii and comparison to other large sulfur-oxidizing bacteria.</title>
        <authorList>
            <person name="Winkel M."/>
            <person name="Salman V."/>
            <person name="Woyke T."/>
            <person name="Schulz-Vogt H."/>
            <person name="Richter M."/>
            <person name="Flood B."/>
            <person name="Bailey J."/>
            <person name="Amann R."/>
            <person name="Mussmann M."/>
        </authorList>
    </citation>
    <scope>NUCLEOTIDE SEQUENCE [LARGE SCALE GENOMIC DNA]</scope>
    <source>
        <strain evidence="4 5">THI036</strain>
    </source>
</reference>
<accession>A0A0A6NZL8</accession>
<feature type="signal peptide" evidence="2">
    <location>
        <begin position="1"/>
        <end position="21"/>
    </location>
</feature>
<dbReference type="Pfam" id="PF25023">
    <property type="entry name" value="TEN_YD-shell"/>
    <property type="match status" value="1"/>
</dbReference>
<dbReference type="InterPro" id="IPR050708">
    <property type="entry name" value="T6SS_VgrG/RHS"/>
</dbReference>
<dbReference type="NCBIfam" id="TIGR01643">
    <property type="entry name" value="YD_repeat_2x"/>
    <property type="match status" value="2"/>
</dbReference>
<keyword evidence="2" id="KW-0732">Signal</keyword>